<dbReference type="GO" id="GO:0000981">
    <property type="term" value="F:DNA-binding transcription factor activity, RNA polymerase II-specific"/>
    <property type="evidence" value="ECO:0007669"/>
    <property type="project" value="TreeGrafter"/>
</dbReference>
<evidence type="ECO:0000256" key="4">
    <source>
        <dbReference type="ARBA" id="ARBA00022771"/>
    </source>
</evidence>
<dbReference type="AlphaFoldDB" id="A0A0J7N3Z0"/>
<proteinExistence type="inferred from homology"/>
<dbReference type="InterPro" id="IPR022755">
    <property type="entry name" value="Znf_C2H2_jaz"/>
</dbReference>
<feature type="region of interest" description="Disordered" evidence="11">
    <location>
        <begin position="98"/>
        <end position="140"/>
    </location>
</feature>
<evidence type="ECO:0000256" key="5">
    <source>
        <dbReference type="ARBA" id="ARBA00022833"/>
    </source>
</evidence>
<dbReference type="EMBL" id="LBMM01010520">
    <property type="protein sequence ID" value="KMQ87410.1"/>
    <property type="molecule type" value="Genomic_DNA"/>
</dbReference>
<evidence type="ECO:0000256" key="1">
    <source>
        <dbReference type="ARBA" id="ARBA00004123"/>
    </source>
</evidence>
<comment type="caution">
    <text evidence="14">The sequence shown here is derived from an EMBL/GenBank/DDBJ whole genome shotgun (WGS) entry which is preliminary data.</text>
</comment>
<dbReference type="SUPFAM" id="SSF57667">
    <property type="entry name" value="beta-beta-alpha zinc fingers"/>
    <property type="match status" value="4"/>
</dbReference>
<evidence type="ECO:0000259" key="12">
    <source>
        <dbReference type="PROSITE" id="PS50157"/>
    </source>
</evidence>
<dbReference type="InterPro" id="IPR050527">
    <property type="entry name" value="Snail/Krueppel_Znf"/>
</dbReference>
<evidence type="ECO:0000256" key="11">
    <source>
        <dbReference type="SAM" id="MobiDB-lite"/>
    </source>
</evidence>
<reference evidence="14 15" key="1">
    <citation type="submission" date="2015-04" db="EMBL/GenBank/DDBJ databases">
        <title>Lasius niger genome sequencing.</title>
        <authorList>
            <person name="Konorov E.A."/>
            <person name="Nikitin M.A."/>
            <person name="Kirill M.V."/>
            <person name="Chang P."/>
        </authorList>
    </citation>
    <scope>NUCLEOTIDE SEQUENCE [LARGE SCALE GENOMIC DNA]</scope>
    <source>
        <tissue evidence="14">Whole</tissue>
    </source>
</reference>
<feature type="compositionally biased region" description="Polar residues" evidence="11">
    <location>
        <begin position="118"/>
        <end position="140"/>
    </location>
</feature>
<dbReference type="SMART" id="SM00692">
    <property type="entry name" value="DM3"/>
    <property type="match status" value="1"/>
</dbReference>
<keyword evidence="5" id="KW-0862">Zinc</keyword>
<sequence>MITCAANGCPSTQTTKIDGNPISFFAFPDDDLRKNQWLHNCNLASGIVSDKKPPHLCELHFEKINFTAERDLKSNSVPTLFGRIEEPPRKLNKVENILQKESQKEPLKQKKLDEHSHTLVTPPQSPFMQDNAEDTTSGNKTNISIDETVTVNGSATSSSVLHENLQTKTYRLIIQIDKIRGKPGPKCKKIMPLVMLNNDTKVTSEQDRKKVRPLHIKKPCVQGNCKLRRCVYNSKLAFQCELCDKYYIAKKEKTQGYSCTICSKNFPNPQALYMHIRKHFTCDICETECNSQTAYDKHVRLHVSTDPLSPYKCHQCKKTFELKESVKQHCLEHSKIKLQKSLLQVSPSVTTIISQQNDYRCMNCNISFKNDQAYRNHISSHGKKESLSCNISETNKIIPVPNPLTGSQIGILQAVKFSCRVCSKEFDNVGEVDLHTRTHLDTEDDLKCNICKKFFKSSLTFSEHLKQHLARAHPCPICSKAFINKTTLKIHLKTHSDS</sequence>
<feature type="compositionally biased region" description="Basic and acidic residues" evidence="11">
    <location>
        <begin position="101"/>
        <end position="117"/>
    </location>
</feature>
<dbReference type="PROSITE" id="PS50950">
    <property type="entry name" value="ZF_THAP"/>
    <property type="match status" value="1"/>
</dbReference>
<feature type="domain" description="C2H2-type" evidence="12">
    <location>
        <begin position="257"/>
        <end position="279"/>
    </location>
</feature>
<feature type="domain" description="THAP-type" evidence="13">
    <location>
        <begin position="1"/>
        <end position="81"/>
    </location>
</feature>
<dbReference type="OrthoDB" id="8117402at2759"/>
<dbReference type="Proteomes" id="UP000036403">
    <property type="component" value="Unassembled WGS sequence"/>
</dbReference>
<comment type="subcellular location">
    <subcellularLocation>
        <location evidence="1">Nucleus</location>
    </subcellularLocation>
</comment>
<dbReference type="GO" id="GO:0000978">
    <property type="term" value="F:RNA polymerase II cis-regulatory region sequence-specific DNA binding"/>
    <property type="evidence" value="ECO:0007669"/>
    <property type="project" value="TreeGrafter"/>
</dbReference>
<evidence type="ECO:0000256" key="10">
    <source>
        <dbReference type="PROSITE-ProRule" id="PRU00309"/>
    </source>
</evidence>
<keyword evidence="7" id="KW-0539">Nucleus</keyword>
<gene>
    <name evidence="14" type="ORF">RF55_13315</name>
</gene>
<dbReference type="InterPro" id="IPR013087">
    <property type="entry name" value="Znf_C2H2_type"/>
</dbReference>
<evidence type="ECO:0000256" key="8">
    <source>
        <dbReference type="ARBA" id="ARBA00037948"/>
    </source>
</evidence>
<feature type="domain" description="C2H2-type" evidence="12">
    <location>
        <begin position="359"/>
        <end position="386"/>
    </location>
</feature>
<dbReference type="Pfam" id="PF12171">
    <property type="entry name" value="zf-C2H2_jaz"/>
    <property type="match status" value="1"/>
</dbReference>
<evidence type="ECO:0000259" key="13">
    <source>
        <dbReference type="PROSITE" id="PS50950"/>
    </source>
</evidence>
<keyword evidence="15" id="KW-1185">Reference proteome</keyword>
<dbReference type="Pfam" id="PF00096">
    <property type="entry name" value="zf-C2H2"/>
    <property type="match status" value="2"/>
</dbReference>
<feature type="domain" description="C2H2-type" evidence="12">
    <location>
        <begin position="473"/>
        <end position="498"/>
    </location>
</feature>
<feature type="domain" description="C2H2-type" evidence="12">
    <location>
        <begin position="446"/>
        <end position="473"/>
    </location>
</feature>
<dbReference type="GO" id="GO:0008270">
    <property type="term" value="F:zinc ion binding"/>
    <property type="evidence" value="ECO:0007669"/>
    <property type="project" value="UniProtKB-KW"/>
</dbReference>
<evidence type="ECO:0000313" key="14">
    <source>
        <dbReference type="EMBL" id="KMQ87410.1"/>
    </source>
</evidence>
<dbReference type="PANTHER" id="PTHR24388">
    <property type="entry name" value="ZINC FINGER PROTEIN"/>
    <property type="match status" value="1"/>
</dbReference>
<dbReference type="STRING" id="67767.A0A0J7N3Z0"/>
<dbReference type="SUPFAM" id="SSF57716">
    <property type="entry name" value="Glucocorticoid receptor-like (DNA-binding domain)"/>
    <property type="match status" value="1"/>
</dbReference>
<keyword evidence="2" id="KW-0479">Metal-binding</keyword>
<protein>
    <submittedName>
        <fullName evidence="14">Putative zinc finger protein 521</fullName>
    </submittedName>
</protein>
<feature type="domain" description="C2H2-type" evidence="12">
    <location>
        <begin position="417"/>
        <end position="444"/>
    </location>
</feature>
<dbReference type="Gene3D" id="3.30.160.60">
    <property type="entry name" value="Classic Zinc Finger"/>
    <property type="match status" value="4"/>
</dbReference>
<evidence type="ECO:0000256" key="6">
    <source>
        <dbReference type="ARBA" id="ARBA00023125"/>
    </source>
</evidence>
<evidence type="ECO:0000256" key="3">
    <source>
        <dbReference type="ARBA" id="ARBA00022737"/>
    </source>
</evidence>
<dbReference type="Pfam" id="PF12874">
    <property type="entry name" value="zf-met"/>
    <property type="match status" value="2"/>
</dbReference>
<dbReference type="FunFam" id="3.30.160.60:FF:000145">
    <property type="entry name" value="Zinc finger protein 574"/>
    <property type="match status" value="1"/>
</dbReference>
<dbReference type="PROSITE" id="PS00028">
    <property type="entry name" value="ZINC_FINGER_C2H2_1"/>
    <property type="match status" value="7"/>
</dbReference>
<organism evidence="14 15">
    <name type="scientific">Lasius niger</name>
    <name type="common">Black garden ant</name>
    <dbReference type="NCBI Taxonomy" id="67767"/>
    <lineage>
        <taxon>Eukaryota</taxon>
        <taxon>Metazoa</taxon>
        <taxon>Ecdysozoa</taxon>
        <taxon>Arthropoda</taxon>
        <taxon>Hexapoda</taxon>
        <taxon>Insecta</taxon>
        <taxon>Pterygota</taxon>
        <taxon>Neoptera</taxon>
        <taxon>Endopterygota</taxon>
        <taxon>Hymenoptera</taxon>
        <taxon>Apocrita</taxon>
        <taxon>Aculeata</taxon>
        <taxon>Formicoidea</taxon>
        <taxon>Formicidae</taxon>
        <taxon>Formicinae</taxon>
        <taxon>Lasius</taxon>
        <taxon>Lasius</taxon>
    </lineage>
</organism>
<evidence type="ECO:0000256" key="7">
    <source>
        <dbReference type="ARBA" id="ARBA00023242"/>
    </source>
</evidence>
<keyword evidence="6 10" id="KW-0238">DNA-binding</keyword>
<comment type="similarity">
    <text evidence="8">Belongs to the snail C2H2-type zinc-finger protein family.</text>
</comment>
<dbReference type="SMART" id="SM00980">
    <property type="entry name" value="THAP"/>
    <property type="match status" value="1"/>
</dbReference>
<dbReference type="InterPro" id="IPR006612">
    <property type="entry name" value="THAP_Znf"/>
</dbReference>
<dbReference type="Pfam" id="PF05485">
    <property type="entry name" value="THAP"/>
    <property type="match status" value="1"/>
</dbReference>
<evidence type="ECO:0000256" key="2">
    <source>
        <dbReference type="ARBA" id="ARBA00022723"/>
    </source>
</evidence>
<dbReference type="PaxDb" id="67767-A0A0J7N3Z0"/>
<keyword evidence="4 9" id="KW-0863">Zinc-finger</keyword>
<evidence type="ECO:0000256" key="9">
    <source>
        <dbReference type="PROSITE-ProRule" id="PRU00042"/>
    </source>
</evidence>
<feature type="domain" description="C2H2-type" evidence="12">
    <location>
        <begin position="280"/>
        <end position="307"/>
    </location>
</feature>
<dbReference type="PANTHER" id="PTHR24388:SF104">
    <property type="entry name" value="AT-RICH BINDING PROTEIN-RELATED"/>
    <property type="match status" value="1"/>
</dbReference>
<dbReference type="SMART" id="SM00355">
    <property type="entry name" value="ZnF_C2H2"/>
    <property type="match status" value="7"/>
</dbReference>
<accession>A0A0J7N3Z0</accession>
<dbReference type="InterPro" id="IPR036236">
    <property type="entry name" value="Znf_C2H2_sf"/>
</dbReference>
<dbReference type="PROSITE" id="PS50157">
    <property type="entry name" value="ZINC_FINGER_C2H2_2"/>
    <property type="match status" value="7"/>
</dbReference>
<name>A0A0J7N3Z0_LASNI</name>
<evidence type="ECO:0000313" key="15">
    <source>
        <dbReference type="Proteomes" id="UP000036403"/>
    </source>
</evidence>
<feature type="domain" description="C2H2-type" evidence="12">
    <location>
        <begin position="311"/>
        <end position="338"/>
    </location>
</feature>
<keyword evidence="3" id="KW-0677">Repeat</keyword>
<dbReference type="GO" id="GO:0005634">
    <property type="term" value="C:nucleus"/>
    <property type="evidence" value="ECO:0007669"/>
    <property type="project" value="UniProtKB-SubCell"/>
</dbReference>